<evidence type="ECO:0000313" key="3">
    <source>
        <dbReference type="Proteomes" id="UP001066276"/>
    </source>
</evidence>
<accession>A0AAV7U0L5</accession>
<organism evidence="2 3">
    <name type="scientific">Pleurodeles waltl</name>
    <name type="common">Iberian ribbed newt</name>
    <dbReference type="NCBI Taxonomy" id="8319"/>
    <lineage>
        <taxon>Eukaryota</taxon>
        <taxon>Metazoa</taxon>
        <taxon>Chordata</taxon>
        <taxon>Craniata</taxon>
        <taxon>Vertebrata</taxon>
        <taxon>Euteleostomi</taxon>
        <taxon>Amphibia</taxon>
        <taxon>Batrachia</taxon>
        <taxon>Caudata</taxon>
        <taxon>Salamandroidea</taxon>
        <taxon>Salamandridae</taxon>
        <taxon>Pleurodelinae</taxon>
        <taxon>Pleurodeles</taxon>
    </lineage>
</organism>
<sequence length="94" mass="9966">MPSRVLDRSSTRVPGSNVGAGRKPQSPQAQRRFMRQSLIRAPQLPSTPTQASAPALALIAPGVAQDVWRISSPSGARGIGVCHLRLLGHAPHTK</sequence>
<dbReference type="EMBL" id="JANPWB010000006">
    <property type="protein sequence ID" value="KAJ1181388.1"/>
    <property type="molecule type" value="Genomic_DNA"/>
</dbReference>
<dbReference type="Proteomes" id="UP001066276">
    <property type="component" value="Chromosome 3_2"/>
</dbReference>
<name>A0AAV7U0L5_PLEWA</name>
<dbReference type="AlphaFoldDB" id="A0AAV7U0L5"/>
<reference evidence="2" key="1">
    <citation type="journal article" date="2022" name="bioRxiv">
        <title>Sequencing and chromosome-scale assembly of the giantPleurodeles waltlgenome.</title>
        <authorList>
            <person name="Brown T."/>
            <person name="Elewa A."/>
            <person name="Iarovenko S."/>
            <person name="Subramanian E."/>
            <person name="Araus A.J."/>
            <person name="Petzold A."/>
            <person name="Susuki M."/>
            <person name="Suzuki K.-i.T."/>
            <person name="Hayashi T."/>
            <person name="Toyoda A."/>
            <person name="Oliveira C."/>
            <person name="Osipova E."/>
            <person name="Leigh N.D."/>
            <person name="Simon A."/>
            <person name="Yun M.H."/>
        </authorList>
    </citation>
    <scope>NUCLEOTIDE SEQUENCE</scope>
    <source>
        <strain evidence="2">20211129_DDA</strain>
        <tissue evidence="2">Liver</tissue>
    </source>
</reference>
<comment type="caution">
    <text evidence="2">The sequence shown here is derived from an EMBL/GenBank/DDBJ whole genome shotgun (WGS) entry which is preliminary data.</text>
</comment>
<feature type="region of interest" description="Disordered" evidence="1">
    <location>
        <begin position="1"/>
        <end position="31"/>
    </location>
</feature>
<gene>
    <name evidence="2" type="ORF">NDU88_006595</name>
</gene>
<evidence type="ECO:0000313" key="2">
    <source>
        <dbReference type="EMBL" id="KAJ1181388.1"/>
    </source>
</evidence>
<evidence type="ECO:0000256" key="1">
    <source>
        <dbReference type="SAM" id="MobiDB-lite"/>
    </source>
</evidence>
<keyword evidence="3" id="KW-1185">Reference proteome</keyword>
<feature type="compositionally biased region" description="Basic and acidic residues" evidence="1">
    <location>
        <begin position="1"/>
        <end position="10"/>
    </location>
</feature>
<protein>
    <submittedName>
        <fullName evidence="2">Uncharacterized protein</fullName>
    </submittedName>
</protein>
<proteinExistence type="predicted"/>